<dbReference type="Pfam" id="PF04195">
    <property type="entry name" value="Transposase_28"/>
    <property type="match status" value="1"/>
</dbReference>
<dbReference type="Proteomes" id="UP001604336">
    <property type="component" value="Unassembled WGS sequence"/>
</dbReference>
<evidence type="ECO:0000256" key="1">
    <source>
        <dbReference type="SAM" id="MobiDB-lite"/>
    </source>
</evidence>
<evidence type="ECO:0000259" key="2">
    <source>
        <dbReference type="Pfam" id="PF04195"/>
    </source>
</evidence>
<comment type="caution">
    <text evidence="3">The sequence shown here is derived from an EMBL/GenBank/DDBJ whole genome shotgun (WGS) entry which is preliminary data.</text>
</comment>
<name>A0ABD1V3S7_9LAMI</name>
<accession>A0ABD1V3S7</accession>
<feature type="domain" description="Transposase (putative) gypsy type" evidence="2">
    <location>
        <begin position="113"/>
        <end position="177"/>
    </location>
</feature>
<dbReference type="AlphaFoldDB" id="A0ABD1V3S7"/>
<reference evidence="4" key="1">
    <citation type="submission" date="2024-07" db="EMBL/GenBank/DDBJ databases">
        <title>Two chromosome-level genome assemblies of Korean endemic species Abeliophyllum distichum and Forsythia ovata (Oleaceae).</title>
        <authorList>
            <person name="Jang H."/>
        </authorList>
    </citation>
    <scope>NUCLEOTIDE SEQUENCE [LARGE SCALE GENOMIC DNA]</scope>
</reference>
<evidence type="ECO:0000313" key="3">
    <source>
        <dbReference type="EMBL" id="KAL2531846.1"/>
    </source>
</evidence>
<feature type="region of interest" description="Disordered" evidence="1">
    <location>
        <begin position="300"/>
        <end position="328"/>
    </location>
</feature>
<sequence length="694" mass="77469">MSFSTGGDATRRVGGEAFLPVLPCLEGVLPIRGVDGNTGEAIPIGVSPSLRGADDPYRADVVRCAAMDVPSIMAEEDLTKLREAYRIPEDIELILPRPNERACFPRRGCTTLHLNAFVSGMHLPLHPMFRRILRAYDLAPTQVSPNGWSQMVGGMYLWFRHSFGMEMPLHVFQTIYQPRKLPRKKGREEEVRWYYFCPWGSHKPLVTGCLSSIKQWKESWFWVSGNWQRVFDDPEPDLNAPSVYGIASPLPRCELSQDVVDVLRSIYQADQKTRSYGFILNRHRCLVELGLIASKAEMDQGRRPRPTLAKLTKQRPKTLAPGSVEDTSQRKAVEDLSRAGNKEVAGASKVIEVDDAPEAEVLLSRKRKAKASGARASQATTSAVEIVDSYTTCSVLPLQRTLTVNTSGEVILEGPSKSIPTSEGGNGGPYDSKRRFRELIGAPGVRIPDDVLWNMPFYPSMDAQAVKKYFTPKWEEFSSHGELEDVLEASLASAIRASAMQMKVLGEFRTRMQEQRKLVAQASKADKEHQQAMERLKAALDSARTAYEQMEADLKESDSNLLNLTKQLDNANAAQKVAAEALEAVNKEKRRLLEEAKSRDEEISGLRKDLANAEDGKKEAEAGKSEMEVRLANAEADFVANFHNTEAYTNFADYFARVGQQEVLTALRNDHPDFDIKAFEARFPPLDVEGEEDS</sequence>
<protein>
    <submittedName>
        <fullName evidence="3">Plus3 domain-containing protein</fullName>
    </submittedName>
</protein>
<feature type="region of interest" description="Disordered" evidence="1">
    <location>
        <begin position="596"/>
        <end position="624"/>
    </location>
</feature>
<dbReference type="EMBL" id="JBFOLK010000002">
    <property type="protein sequence ID" value="KAL2531846.1"/>
    <property type="molecule type" value="Genomic_DNA"/>
</dbReference>
<evidence type="ECO:0000313" key="4">
    <source>
        <dbReference type="Proteomes" id="UP001604336"/>
    </source>
</evidence>
<keyword evidence="4" id="KW-1185">Reference proteome</keyword>
<gene>
    <name evidence="3" type="ORF">Adt_05197</name>
</gene>
<organism evidence="3 4">
    <name type="scientific">Abeliophyllum distichum</name>
    <dbReference type="NCBI Taxonomy" id="126358"/>
    <lineage>
        <taxon>Eukaryota</taxon>
        <taxon>Viridiplantae</taxon>
        <taxon>Streptophyta</taxon>
        <taxon>Embryophyta</taxon>
        <taxon>Tracheophyta</taxon>
        <taxon>Spermatophyta</taxon>
        <taxon>Magnoliopsida</taxon>
        <taxon>eudicotyledons</taxon>
        <taxon>Gunneridae</taxon>
        <taxon>Pentapetalae</taxon>
        <taxon>asterids</taxon>
        <taxon>lamiids</taxon>
        <taxon>Lamiales</taxon>
        <taxon>Oleaceae</taxon>
        <taxon>Forsythieae</taxon>
        <taxon>Abeliophyllum</taxon>
    </lineage>
</organism>
<proteinExistence type="predicted"/>
<dbReference type="InterPro" id="IPR007321">
    <property type="entry name" value="Transposase_28"/>
</dbReference>